<feature type="disulfide bond" description="Redox-active" evidence="4">
    <location>
        <begin position="207"/>
        <end position="211"/>
    </location>
</feature>
<feature type="domain" description="Thioredoxin" evidence="7">
    <location>
        <begin position="169"/>
        <end position="332"/>
    </location>
</feature>
<proteinExistence type="inferred from homology"/>
<keyword evidence="2 3" id="KW-0186">Copper</keyword>
<comment type="caution">
    <text evidence="8">The sequence shown here is derived from an EMBL/GenBank/DDBJ whole genome shotgun (WGS) entry which is preliminary data.</text>
</comment>
<keyword evidence="6" id="KW-0812">Transmembrane</keyword>
<keyword evidence="6" id="KW-1133">Transmembrane helix</keyword>
<dbReference type="InterPro" id="IPR003782">
    <property type="entry name" value="SCO1/SenC"/>
</dbReference>
<dbReference type="OrthoDB" id="270009at2759"/>
<feature type="compositionally biased region" description="Basic and acidic residues" evidence="5">
    <location>
        <begin position="93"/>
        <end position="107"/>
    </location>
</feature>
<accession>A0A0K9PH15</accession>
<sequence length="335" mass="37447">MLQILVRTARSYQYSQHSLARHYHRLLRPSKVAPLSSDSWFSIFSHKFLSSSTGNTENVVSEKLTETTKKASAGSSEKSTETANEASAGNSEKVPEKSTETTKEEGRTGSSDGTGSTGKSIRGSPVSWLSLLFLMLTGGGLVVYYDKEKKRHIEELKIASTKPRQGPSVGTAAIGGPFKLVNQDGKEVTEKDFMGKWTIIYFGFTHCPDICPDELQKLCDSIDKIKGKAGIDIVPIFISVDPERDTVEQVREYVKEFHPNLIGLTGTSEEVKNAARAYRVYYMKTEQEDSDYLVDHSIVMYLMNPEMKFVKFFGKNYEVDTLVEGIIKEVQIPRK</sequence>
<evidence type="ECO:0000256" key="6">
    <source>
        <dbReference type="SAM" id="Phobius"/>
    </source>
</evidence>
<feature type="compositionally biased region" description="Polar residues" evidence="5">
    <location>
        <begin position="73"/>
        <end position="90"/>
    </location>
</feature>
<evidence type="ECO:0000256" key="2">
    <source>
        <dbReference type="ARBA" id="ARBA00023008"/>
    </source>
</evidence>
<gene>
    <name evidence="8" type="ORF">ZOSMA_265G00160</name>
</gene>
<comment type="similarity">
    <text evidence="1">Belongs to the SCO1/2 family.</text>
</comment>
<dbReference type="InterPro" id="IPR036249">
    <property type="entry name" value="Thioredoxin-like_sf"/>
</dbReference>
<name>A0A0K9PH15_ZOSMR</name>
<feature type="compositionally biased region" description="Low complexity" evidence="5">
    <location>
        <begin position="108"/>
        <end position="118"/>
    </location>
</feature>
<dbReference type="GO" id="GO:0005739">
    <property type="term" value="C:mitochondrion"/>
    <property type="evidence" value="ECO:0007669"/>
    <property type="project" value="GOC"/>
</dbReference>
<reference evidence="9" key="1">
    <citation type="journal article" date="2016" name="Nature">
        <title>The genome of the seagrass Zostera marina reveals angiosperm adaptation to the sea.</title>
        <authorList>
            <person name="Olsen J.L."/>
            <person name="Rouze P."/>
            <person name="Verhelst B."/>
            <person name="Lin Y.-C."/>
            <person name="Bayer T."/>
            <person name="Collen J."/>
            <person name="Dattolo E."/>
            <person name="De Paoli E."/>
            <person name="Dittami S."/>
            <person name="Maumus F."/>
            <person name="Michel G."/>
            <person name="Kersting A."/>
            <person name="Lauritano C."/>
            <person name="Lohaus R."/>
            <person name="Toepel M."/>
            <person name="Tonon T."/>
            <person name="Vanneste K."/>
            <person name="Amirebrahimi M."/>
            <person name="Brakel J."/>
            <person name="Bostroem C."/>
            <person name="Chovatia M."/>
            <person name="Grimwood J."/>
            <person name="Jenkins J.W."/>
            <person name="Jueterbock A."/>
            <person name="Mraz A."/>
            <person name="Stam W.T."/>
            <person name="Tice H."/>
            <person name="Bornberg-Bauer E."/>
            <person name="Green P.J."/>
            <person name="Pearson G.A."/>
            <person name="Procaccini G."/>
            <person name="Duarte C.M."/>
            <person name="Schmutz J."/>
            <person name="Reusch T.B.H."/>
            <person name="Van de Peer Y."/>
        </authorList>
    </citation>
    <scope>NUCLEOTIDE SEQUENCE [LARGE SCALE GENOMIC DNA]</scope>
    <source>
        <strain evidence="9">cv. Finnish</strain>
    </source>
</reference>
<dbReference type="GO" id="GO:0046872">
    <property type="term" value="F:metal ion binding"/>
    <property type="evidence" value="ECO:0007669"/>
    <property type="project" value="UniProtKB-KW"/>
</dbReference>
<evidence type="ECO:0000256" key="4">
    <source>
        <dbReference type="PIRSR" id="PIRSR603782-2"/>
    </source>
</evidence>
<feature type="region of interest" description="Disordered" evidence="5">
    <location>
        <begin position="51"/>
        <end position="121"/>
    </location>
</feature>
<evidence type="ECO:0000256" key="1">
    <source>
        <dbReference type="ARBA" id="ARBA00010996"/>
    </source>
</evidence>
<evidence type="ECO:0000313" key="8">
    <source>
        <dbReference type="EMBL" id="KMZ67507.1"/>
    </source>
</evidence>
<dbReference type="PROSITE" id="PS51352">
    <property type="entry name" value="THIOREDOXIN_2"/>
    <property type="match status" value="1"/>
</dbReference>
<dbReference type="PANTHER" id="PTHR12151">
    <property type="entry name" value="ELECTRON TRANSPORT PROTIN SCO1/SENC FAMILY MEMBER"/>
    <property type="match status" value="1"/>
</dbReference>
<dbReference type="Gene3D" id="3.40.30.10">
    <property type="entry name" value="Glutaredoxin"/>
    <property type="match status" value="1"/>
</dbReference>
<dbReference type="GO" id="GO:0033617">
    <property type="term" value="P:mitochondrial respiratory chain complex IV assembly"/>
    <property type="evidence" value="ECO:0000318"/>
    <property type="project" value="GO_Central"/>
</dbReference>
<feature type="binding site" evidence="3">
    <location>
        <position position="296"/>
    </location>
    <ligand>
        <name>Cu cation</name>
        <dbReference type="ChEBI" id="CHEBI:23378"/>
    </ligand>
</feature>
<dbReference type="CDD" id="cd02968">
    <property type="entry name" value="SCO"/>
    <property type="match status" value="1"/>
</dbReference>
<dbReference type="PANTHER" id="PTHR12151:SF5">
    <property type="entry name" value="AT19154P"/>
    <property type="match status" value="1"/>
</dbReference>
<dbReference type="FunFam" id="3.40.30.10:FF:000013">
    <property type="entry name" value="Blast:Protein SCO1 homolog, mitochondrial"/>
    <property type="match status" value="1"/>
</dbReference>
<protein>
    <recommendedName>
        <fullName evidence="7">Thioredoxin domain-containing protein</fullName>
    </recommendedName>
</protein>
<dbReference type="OMA" id="MLYFRVE"/>
<evidence type="ECO:0000259" key="7">
    <source>
        <dbReference type="PROSITE" id="PS51352"/>
    </source>
</evidence>
<dbReference type="AlphaFoldDB" id="A0A0K9PH15"/>
<evidence type="ECO:0000256" key="3">
    <source>
        <dbReference type="PIRSR" id="PIRSR603782-1"/>
    </source>
</evidence>
<dbReference type="Pfam" id="PF02630">
    <property type="entry name" value="SCO1-SenC"/>
    <property type="match status" value="1"/>
</dbReference>
<dbReference type="STRING" id="29655.A0A0K9PH15"/>
<keyword evidence="3" id="KW-0479">Metal-binding</keyword>
<keyword evidence="4" id="KW-1015">Disulfide bond</keyword>
<keyword evidence="9" id="KW-1185">Reference proteome</keyword>
<dbReference type="EMBL" id="LFYR01000903">
    <property type="protein sequence ID" value="KMZ67507.1"/>
    <property type="molecule type" value="Genomic_DNA"/>
</dbReference>
<feature type="binding site" evidence="3">
    <location>
        <position position="207"/>
    </location>
    <ligand>
        <name>Cu cation</name>
        <dbReference type="ChEBI" id="CHEBI:23378"/>
    </ligand>
</feature>
<dbReference type="InterPro" id="IPR013766">
    <property type="entry name" value="Thioredoxin_domain"/>
</dbReference>
<feature type="transmembrane region" description="Helical" evidence="6">
    <location>
        <begin position="126"/>
        <end position="145"/>
    </location>
</feature>
<dbReference type="Proteomes" id="UP000036987">
    <property type="component" value="Unassembled WGS sequence"/>
</dbReference>
<dbReference type="SUPFAM" id="SSF52833">
    <property type="entry name" value="Thioredoxin-like"/>
    <property type="match status" value="1"/>
</dbReference>
<evidence type="ECO:0000256" key="5">
    <source>
        <dbReference type="SAM" id="MobiDB-lite"/>
    </source>
</evidence>
<feature type="binding site" evidence="3">
    <location>
        <position position="211"/>
    </location>
    <ligand>
        <name>Cu cation</name>
        <dbReference type="ChEBI" id="CHEBI:23378"/>
    </ligand>
</feature>
<organism evidence="8 9">
    <name type="scientific">Zostera marina</name>
    <name type="common">Eelgrass</name>
    <dbReference type="NCBI Taxonomy" id="29655"/>
    <lineage>
        <taxon>Eukaryota</taxon>
        <taxon>Viridiplantae</taxon>
        <taxon>Streptophyta</taxon>
        <taxon>Embryophyta</taxon>
        <taxon>Tracheophyta</taxon>
        <taxon>Spermatophyta</taxon>
        <taxon>Magnoliopsida</taxon>
        <taxon>Liliopsida</taxon>
        <taxon>Zosteraceae</taxon>
        <taxon>Zostera</taxon>
    </lineage>
</organism>
<evidence type="ECO:0000313" key="9">
    <source>
        <dbReference type="Proteomes" id="UP000036987"/>
    </source>
</evidence>
<keyword evidence="6" id="KW-0472">Membrane</keyword>